<dbReference type="SUPFAM" id="SSF54637">
    <property type="entry name" value="Thioesterase/thiol ester dehydrase-isomerase"/>
    <property type="match status" value="1"/>
</dbReference>
<sequence>MALVSRLQMQAGYHTLMAHPDFDLPWCKRVLAHPGILWSRKSHEGASPERVSNSLFEWTLYGEKGIRAHLAFRRPCKEPDSINALEECFLVSIGDGLDGMTGRAHGGLSSVLLDHISGHSAHYADPRPVSPATATMTVDYKRPVNTPCVILVRAWQVSYSGRKVWVKACIENGDGLVYATAKSLFILARSERL</sequence>
<dbReference type="Pfam" id="PF03061">
    <property type="entry name" value="4HBT"/>
    <property type="match status" value="1"/>
</dbReference>
<evidence type="ECO:0000313" key="2">
    <source>
        <dbReference type="EMBL" id="KAF2486591.1"/>
    </source>
</evidence>
<evidence type="ECO:0000313" key="3">
    <source>
        <dbReference type="Proteomes" id="UP000799767"/>
    </source>
</evidence>
<protein>
    <submittedName>
        <fullName evidence="2">HotDog domain-containing protein</fullName>
    </submittedName>
</protein>
<dbReference type="RefSeq" id="XP_033593160.1">
    <property type="nucleotide sequence ID" value="XM_033738741.1"/>
</dbReference>
<dbReference type="Proteomes" id="UP000799767">
    <property type="component" value="Unassembled WGS sequence"/>
</dbReference>
<dbReference type="EMBL" id="MU001632">
    <property type="protein sequence ID" value="KAF2486591.1"/>
    <property type="molecule type" value="Genomic_DNA"/>
</dbReference>
<dbReference type="AlphaFoldDB" id="A0A6A6Q3G6"/>
<dbReference type="OrthoDB" id="506431at2759"/>
<accession>A0A6A6Q3G6</accession>
<keyword evidence="3" id="KW-1185">Reference proteome</keyword>
<organism evidence="2 3">
    <name type="scientific">Neohortaea acidophila</name>
    <dbReference type="NCBI Taxonomy" id="245834"/>
    <lineage>
        <taxon>Eukaryota</taxon>
        <taxon>Fungi</taxon>
        <taxon>Dikarya</taxon>
        <taxon>Ascomycota</taxon>
        <taxon>Pezizomycotina</taxon>
        <taxon>Dothideomycetes</taxon>
        <taxon>Dothideomycetidae</taxon>
        <taxon>Mycosphaerellales</taxon>
        <taxon>Teratosphaeriaceae</taxon>
        <taxon>Neohortaea</taxon>
    </lineage>
</organism>
<dbReference type="InterPro" id="IPR052061">
    <property type="entry name" value="PTE-AB_protein"/>
</dbReference>
<feature type="domain" description="Thioesterase" evidence="1">
    <location>
        <begin position="102"/>
        <end position="177"/>
    </location>
</feature>
<dbReference type="PANTHER" id="PTHR47260:SF3">
    <property type="entry name" value="THIOESTERASE FAMILY PROTEIN (AFU_ORTHOLOGUE AFUA_7G03960)"/>
    <property type="match status" value="1"/>
</dbReference>
<name>A0A6A6Q3G6_9PEZI</name>
<dbReference type="CDD" id="cd03443">
    <property type="entry name" value="PaaI_thioesterase"/>
    <property type="match status" value="1"/>
</dbReference>
<evidence type="ECO:0000259" key="1">
    <source>
        <dbReference type="Pfam" id="PF03061"/>
    </source>
</evidence>
<dbReference type="PANTHER" id="PTHR47260">
    <property type="entry name" value="UPF0644 PROTEIN PB2B4.06"/>
    <property type="match status" value="1"/>
</dbReference>
<dbReference type="GeneID" id="54479742"/>
<dbReference type="InterPro" id="IPR006683">
    <property type="entry name" value="Thioestr_dom"/>
</dbReference>
<gene>
    <name evidence="2" type="ORF">BDY17DRAFT_81944</name>
</gene>
<reference evidence="2" key="1">
    <citation type="journal article" date="2020" name="Stud. Mycol.">
        <title>101 Dothideomycetes genomes: a test case for predicting lifestyles and emergence of pathogens.</title>
        <authorList>
            <person name="Haridas S."/>
            <person name="Albert R."/>
            <person name="Binder M."/>
            <person name="Bloem J."/>
            <person name="Labutti K."/>
            <person name="Salamov A."/>
            <person name="Andreopoulos B."/>
            <person name="Baker S."/>
            <person name="Barry K."/>
            <person name="Bills G."/>
            <person name="Bluhm B."/>
            <person name="Cannon C."/>
            <person name="Castanera R."/>
            <person name="Culley D."/>
            <person name="Daum C."/>
            <person name="Ezra D."/>
            <person name="Gonzalez J."/>
            <person name="Henrissat B."/>
            <person name="Kuo A."/>
            <person name="Liang C."/>
            <person name="Lipzen A."/>
            <person name="Lutzoni F."/>
            <person name="Magnuson J."/>
            <person name="Mondo S."/>
            <person name="Nolan M."/>
            <person name="Ohm R."/>
            <person name="Pangilinan J."/>
            <person name="Park H.-J."/>
            <person name="Ramirez L."/>
            <person name="Alfaro M."/>
            <person name="Sun H."/>
            <person name="Tritt A."/>
            <person name="Yoshinaga Y."/>
            <person name="Zwiers L.-H."/>
            <person name="Turgeon B."/>
            <person name="Goodwin S."/>
            <person name="Spatafora J."/>
            <person name="Crous P."/>
            <person name="Grigoriev I."/>
        </authorList>
    </citation>
    <scope>NUCLEOTIDE SEQUENCE</scope>
    <source>
        <strain evidence="2">CBS 113389</strain>
    </source>
</reference>
<proteinExistence type="predicted"/>
<dbReference type="InterPro" id="IPR029069">
    <property type="entry name" value="HotDog_dom_sf"/>
</dbReference>
<dbReference type="Gene3D" id="3.10.129.10">
    <property type="entry name" value="Hotdog Thioesterase"/>
    <property type="match status" value="1"/>
</dbReference>